<name>A0AAW2FGK7_9HYME</name>
<accession>A0AAW2FGK7</accession>
<evidence type="ECO:0000256" key="1">
    <source>
        <dbReference type="SAM" id="MobiDB-lite"/>
    </source>
</evidence>
<proteinExistence type="predicted"/>
<comment type="caution">
    <text evidence="2">The sequence shown here is derived from an EMBL/GenBank/DDBJ whole genome shotgun (WGS) entry which is preliminary data.</text>
</comment>
<sequence>MRRFEPLTATCSDRDIMSWRRESRRSPVFRFRSSRCKRTTRETTYENCDMCWSTISIREIAARRVVFNKHGHRLAQIVMRSSPRRRGMRIPATGNVTSGEPVDQRERRAGSKYRGSETG</sequence>
<organism evidence="2 3">
    <name type="scientific">Cardiocondyla obscurior</name>
    <dbReference type="NCBI Taxonomy" id="286306"/>
    <lineage>
        <taxon>Eukaryota</taxon>
        <taxon>Metazoa</taxon>
        <taxon>Ecdysozoa</taxon>
        <taxon>Arthropoda</taxon>
        <taxon>Hexapoda</taxon>
        <taxon>Insecta</taxon>
        <taxon>Pterygota</taxon>
        <taxon>Neoptera</taxon>
        <taxon>Endopterygota</taxon>
        <taxon>Hymenoptera</taxon>
        <taxon>Apocrita</taxon>
        <taxon>Aculeata</taxon>
        <taxon>Formicoidea</taxon>
        <taxon>Formicidae</taxon>
        <taxon>Myrmicinae</taxon>
        <taxon>Cardiocondyla</taxon>
    </lineage>
</organism>
<dbReference type="EMBL" id="JADYXP020000010">
    <property type="protein sequence ID" value="KAL0115104.1"/>
    <property type="molecule type" value="Genomic_DNA"/>
</dbReference>
<feature type="region of interest" description="Disordered" evidence="1">
    <location>
        <begin position="82"/>
        <end position="119"/>
    </location>
</feature>
<gene>
    <name evidence="2" type="ORF">PUN28_010587</name>
</gene>
<evidence type="ECO:0000313" key="2">
    <source>
        <dbReference type="EMBL" id="KAL0115104.1"/>
    </source>
</evidence>
<reference evidence="2 3" key="1">
    <citation type="submission" date="2023-03" db="EMBL/GenBank/DDBJ databases">
        <title>High recombination rates correlate with genetic variation in Cardiocondyla obscurior ants.</title>
        <authorList>
            <person name="Errbii M."/>
        </authorList>
    </citation>
    <scope>NUCLEOTIDE SEQUENCE [LARGE SCALE GENOMIC DNA]</scope>
    <source>
        <strain evidence="2">Alpha-2009</strain>
        <tissue evidence="2">Whole body</tissue>
    </source>
</reference>
<keyword evidence="3" id="KW-1185">Reference proteome</keyword>
<dbReference type="Proteomes" id="UP001430953">
    <property type="component" value="Unassembled WGS sequence"/>
</dbReference>
<dbReference type="AlphaFoldDB" id="A0AAW2FGK7"/>
<evidence type="ECO:0000313" key="3">
    <source>
        <dbReference type="Proteomes" id="UP001430953"/>
    </source>
</evidence>
<protein>
    <submittedName>
        <fullName evidence="2">Uncharacterized protein</fullName>
    </submittedName>
</protein>